<keyword evidence="4" id="KW-0472">Membrane</keyword>
<evidence type="ECO:0000313" key="6">
    <source>
        <dbReference type="Proteomes" id="UP001596002"/>
    </source>
</evidence>
<keyword evidence="3" id="KW-1133">Transmembrane helix</keyword>
<evidence type="ECO:0000256" key="4">
    <source>
        <dbReference type="ARBA" id="ARBA00023136"/>
    </source>
</evidence>
<proteinExistence type="predicted"/>
<comment type="subcellular location">
    <subcellularLocation>
        <location evidence="1">Membrane</location>
        <topology evidence="1">Multi-pass membrane protein</topology>
    </subcellularLocation>
</comment>
<dbReference type="PANTHER" id="PTHR43077">
    <property type="entry name" value="TRANSPORT PERMEASE YVFS-RELATED"/>
    <property type="match status" value="1"/>
</dbReference>
<dbReference type="EMBL" id="JBHSHC010000115">
    <property type="protein sequence ID" value="MFC4769041.1"/>
    <property type="molecule type" value="Genomic_DNA"/>
</dbReference>
<protein>
    <submittedName>
        <fullName evidence="5">YhgE/Pip family protein</fullName>
    </submittedName>
</protein>
<evidence type="ECO:0000256" key="2">
    <source>
        <dbReference type="ARBA" id="ARBA00022692"/>
    </source>
</evidence>
<name>A0ABV9Q4G1_9BACL</name>
<keyword evidence="2" id="KW-0812">Transmembrane</keyword>
<organism evidence="5 6">
    <name type="scientific">Effusibacillus consociatus</name>
    <dbReference type="NCBI Taxonomy" id="1117041"/>
    <lineage>
        <taxon>Bacteria</taxon>
        <taxon>Bacillati</taxon>
        <taxon>Bacillota</taxon>
        <taxon>Bacilli</taxon>
        <taxon>Bacillales</taxon>
        <taxon>Alicyclobacillaceae</taxon>
        <taxon>Effusibacillus</taxon>
    </lineage>
</organism>
<reference evidence="6" key="1">
    <citation type="journal article" date="2019" name="Int. J. Syst. Evol. Microbiol.">
        <title>The Global Catalogue of Microorganisms (GCM) 10K type strain sequencing project: providing services to taxonomists for standard genome sequencing and annotation.</title>
        <authorList>
            <consortium name="The Broad Institute Genomics Platform"/>
            <consortium name="The Broad Institute Genome Sequencing Center for Infectious Disease"/>
            <person name="Wu L."/>
            <person name="Ma J."/>
        </authorList>
    </citation>
    <scope>NUCLEOTIDE SEQUENCE [LARGE SCALE GENOMIC DNA]</scope>
    <source>
        <strain evidence="6">WYCCWR 12678</strain>
    </source>
</reference>
<evidence type="ECO:0000256" key="1">
    <source>
        <dbReference type="ARBA" id="ARBA00004141"/>
    </source>
</evidence>
<dbReference type="Gene3D" id="3.40.1710.10">
    <property type="entry name" value="abc type-2 transporter like domain"/>
    <property type="match status" value="1"/>
</dbReference>
<gene>
    <name evidence="5" type="ORF">ACFO8Q_17025</name>
</gene>
<comment type="caution">
    <text evidence="5">The sequence shown here is derived from an EMBL/GenBank/DDBJ whole genome shotgun (WGS) entry which is preliminary data.</text>
</comment>
<accession>A0ABV9Q4G1</accession>
<dbReference type="RefSeq" id="WP_380027103.1">
    <property type="nucleotide sequence ID" value="NZ_JBHSHC010000115.1"/>
</dbReference>
<dbReference type="NCBIfam" id="TIGR03061">
    <property type="entry name" value="pip_yhgE_Nterm"/>
    <property type="match status" value="1"/>
</dbReference>
<dbReference type="PANTHER" id="PTHR43077:SF5">
    <property type="entry name" value="PHAGE INFECTION PROTEIN"/>
    <property type="match status" value="1"/>
</dbReference>
<evidence type="ECO:0000313" key="5">
    <source>
        <dbReference type="EMBL" id="MFC4769041.1"/>
    </source>
</evidence>
<dbReference type="InterPro" id="IPR051328">
    <property type="entry name" value="T7SS_ABC-Transporter"/>
</dbReference>
<sequence length="194" mass="21554">MRKIKIRNQDLGAEMNGEKVDIGQDLVKKLAEDPKLKWDFISYESGKEGLENGKYYMMIQIPADFSQKAATVSKEKPEQADILYIPNESRNLLSSQLGERAIKGGYFKWGRSIHLVGYSDAPVVCWRFMHSDDTLVASSPPGSQNALCRGSCGVDSQDLPVFKKRIQTSTTTSAIPMESTPTSIKCPVRFGTNV</sequence>
<keyword evidence="6" id="KW-1185">Reference proteome</keyword>
<dbReference type="InterPro" id="IPR017500">
    <property type="entry name" value="Phage_infect_YhgE_N"/>
</dbReference>
<evidence type="ECO:0000256" key="3">
    <source>
        <dbReference type="ARBA" id="ARBA00022989"/>
    </source>
</evidence>
<dbReference type="Proteomes" id="UP001596002">
    <property type="component" value="Unassembled WGS sequence"/>
</dbReference>